<evidence type="ECO:0000313" key="4">
    <source>
        <dbReference type="Proteomes" id="UP000178448"/>
    </source>
</evidence>
<keyword evidence="2" id="KW-0472">Membrane</keyword>
<organism evidence="3 4">
    <name type="scientific">Candidatus Gottesmanbacteria bacterium RBG_16_52_11</name>
    <dbReference type="NCBI Taxonomy" id="1798374"/>
    <lineage>
        <taxon>Bacteria</taxon>
        <taxon>Candidatus Gottesmaniibacteriota</taxon>
    </lineage>
</organism>
<feature type="compositionally biased region" description="Pro residues" evidence="1">
    <location>
        <begin position="74"/>
        <end position="95"/>
    </location>
</feature>
<dbReference type="STRING" id="1798374.A2Z33_02680"/>
<evidence type="ECO:0000256" key="2">
    <source>
        <dbReference type="SAM" id="Phobius"/>
    </source>
</evidence>
<name>A0A1F5YMJ7_9BACT</name>
<accession>A0A1F5YMJ7</accession>
<dbReference type="AlphaFoldDB" id="A0A1F5YMJ7"/>
<evidence type="ECO:0000313" key="3">
    <source>
        <dbReference type="EMBL" id="OGG01419.1"/>
    </source>
</evidence>
<feature type="region of interest" description="Disordered" evidence="1">
    <location>
        <begin position="68"/>
        <end position="95"/>
    </location>
</feature>
<feature type="transmembrane region" description="Helical" evidence="2">
    <location>
        <begin position="39"/>
        <end position="57"/>
    </location>
</feature>
<dbReference type="Proteomes" id="UP000178448">
    <property type="component" value="Unassembled WGS sequence"/>
</dbReference>
<protein>
    <submittedName>
        <fullName evidence="3">Uncharacterized protein</fullName>
    </submittedName>
</protein>
<evidence type="ECO:0000256" key="1">
    <source>
        <dbReference type="SAM" id="MobiDB-lite"/>
    </source>
</evidence>
<keyword evidence="2" id="KW-0812">Transmembrane</keyword>
<proteinExistence type="predicted"/>
<keyword evidence="2" id="KW-1133">Transmembrane helix</keyword>
<gene>
    <name evidence="3" type="ORF">A2Z33_02680</name>
</gene>
<comment type="caution">
    <text evidence="3">The sequence shown here is derived from an EMBL/GenBank/DDBJ whole genome shotgun (WGS) entry which is preliminary data.</text>
</comment>
<sequence>MAYTGKIGYHVLLRYDPGNASFYRIFAKRLYMNARTKKMLTVAGSAVLIFTGLYYRISGFHIPEGTPAGKVPSVVPPTRTPSPTRVPSPTPTAIPTPTPDIFSGLESEMFYITYYGWPDNSPPGDAIAYPKHRYPDAVHETAGGSGTFTDPVTFAAVTGSVDIGTVYYLPYIAKYVVMEDICSNCRQYNHIDIWMNSGPEFAGEVETCQRKWTRQQEKVITDPPPGLPVNHAPIFSRETGWCR</sequence>
<reference evidence="3 4" key="1">
    <citation type="journal article" date="2016" name="Nat. Commun.">
        <title>Thousands of microbial genomes shed light on interconnected biogeochemical processes in an aquifer system.</title>
        <authorList>
            <person name="Anantharaman K."/>
            <person name="Brown C.T."/>
            <person name="Hug L.A."/>
            <person name="Sharon I."/>
            <person name="Castelle C.J."/>
            <person name="Probst A.J."/>
            <person name="Thomas B.C."/>
            <person name="Singh A."/>
            <person name="Wilkins M.J."/>
            <person name="Karaoz U."/>
            <person name="Brodie E.L."/>
            <person name="Williams K.H."/>
            <person name="Hubbard S.S."/>
            <person name="Banfield J.F."/>
        </authorList>
    </citation>
    <scope>NUCLEOTIDE SEQUENCE [LARGE SCALE GENOMIC DNA]</scope>
</reference>
<dbReference type="EMBL" id="MFJD01000016">
    <property type="protein sequence ID" value="OGG01419.1"/>
    <property type="molecule type" value="Genomic_DNA"/>
</dbReference>